<feature type="compositionally biased region" description="Basic residues" evidence="1">
    <location>
        <begin position="1"/>
        <end position="11"/>
    </location>
</feature>
<comment type="caution">
    <text evidence="3">The sequence shown here is derived from an EMBL/GenBank/DDBJ whole genome shotgun (WGS) entry which is preliminary data.</text>
</comment>
<evidence type="ECO:0000256" key="2">
    <source>
        <dbReference type="SAM" id="Phobius"/>
    </source>
</evidence>
<evidence type="ECO:0000256" key="1">
    <source>
        <dbReference type="SAM" id="MobiDB-lite"/>
    </source>
</evidence>
<evidence type="ECO:0000313" key="3">
    <source>
        <dbReference type="EMBL" id="RKG97185.1"/>
    </source>
</evidence>
<gene>
    <name evidence="3" type="ORF">D7X32_33550</name>
</gene>
<accession>A0A3A8JPN5</accession>
<protein>
    <recommendedName>
        <fullName evidence="5">DUF3352 domain-containing protein</fullName>
    </recommendedName>
</protein>
<feature type="region of interest" description="Disordered" evidence="1">
    <location>
        <begin position="1"/>
        <end position="39"/>
    </location>
</feature>
<reference evidence="4" key="1">
    <citation type="submission" date="2018-09" db="EMBL/GenBank/DDBJ databases">
        <authorList>
            <person name="Livingstone P.G."/>
            <person name="Whitworth D.E."/>
        </authorList>
    </citation>
    <scope>NUCLEOTIDE SEQUENCE [LARGE SCALE GENOMIC DNA]</scope>
    <source>
        <strain evidence="4">CA043D</strain>
    </source>
</reference>
<keyword evidence="4" id="KW-1185">Reference proteome</keyword>
<evidence type="ECO:0008006" key="5">
    <source>
        <dbReference type="Google" id="ProtNLM"/>
    </source>
</evidence>
<dbReference type="Proteomes" id="UP000268313">
    <property type="component" value="Unassembled WGS sequence"/>
</dbReference>
<sequence length="556" mass="58228">MAPRAGQRRLPRLLPLQGVDVMTSPVSPPPPAGGGGKGPSSAVRIALIGALVVGVGVGAFVLGRRGSGGGSSSGPAFSSGEAKGPPSAGATVEGMPEVPSEPTKMEVPGAGATAAIWVDVHAPAKVRDALVRNAWLKAQWDKPLGQGFVSGWAAFLGSTGTDLKASFKGAVLDVVAGQLLDTPFRTVWFSGDARVGTPALIVPKANKTSQAAWDALDAVAKRGEMLAESCPASMAEKAPDGGFHLSRWLVAEQTVWAARTADRLVLSRHPVVVLQALCTPLPELEADDGVDVEVGFDPNAYGREAQLFTHVLGLGENTRLQLRVDGDRLVAKGIAGKLRPDAMASDGKPLSDDLLKLVPEDTPVLFAFQLTLPESLEPAQLNAFWKNEGKPRTRTRQVALVWTPRGSTSLEPELALLWGDEKDADGLSSLFSGGARTLTRATLCKHVVLATSPQEVERLQKACEGRAPNMLNAAGPVVSGLRAPSTVVLGINTGRLLSGLAMDGYTSEARVDRSSPLPKAAPPEIEAARRDLEALPYLGFRGNVQGYVMLSEGFGT</sequence>
<organism evidence="3 4">
    <name type="scientific">Corallococcus carmarthensis</name>
    <dbReference type="NCBI Taxonomy" id="2316728"/>
    <lineage>
        <taxon>Bacteria</taxon>
        <taxon>Pseudomonadati</taxon>
        <taxon>Myxococcota</taxon>
        <taxon>Myxococcia</taxon>
        <taxon>Myxococcales</taxon>
        <taxon>Cystobacterineae</taxon>
        <taxon>Myxococcaceae</taxon>
        <taxon>Corallococcus</taxon>
    </lineage>
</organism>
<evidence type="ECO:0000313" key="4">
    <source>
        <dbReference type="Proteomes" id="UP000268313"/>
    </source>
</evidence>
<feature type="region of interest" description="Disordered" evidence="1">
    <location>
        <begin position="66"/>
        <end position="103"/>
    </location>
</feature>
<dbReference type="OrthoDB" id="5378226at2"/>
<proteinExistence type="predicted"/>
<feature type="transmembrane region" description="Helical" evidence="2">
    <location>
        <begin position="45"/>
        <end position="63"/>
    </location>
</feature>
<keyword evidence="2" id="KW-0472">Membrane</keyword>
<dbReference type="EMBL" id="RAWE01000186">
    <property type="protein sequence ID" value="RKG97185.1"/>
    <property type="molecule type" value="Genomic_DNA"/>
</dbReference>
<keyword evidence="2" id="KW-1133">Transmembrane helix</keyword>
<keyword evidence="2" id="KW-0812">Transmembrane</keyword>
<dbReference type="AlphaFoldDB" id="A0A3A8JPN5"/>
<name>A0A3A8JPN5_9BACT</name>